<feature type="region of interest" description="Disordered" evidence="1">
    <location>
        <begin position="171"/>
        <end position="196"/>
    </location>
</feature>
<dbReference type="SUPFAM" id="SSF53474">
    <property type="entry name" value="alpha/beta-Hydrolases"/>
    <property type="match status" value="1"/>
</dbReference>
<accession>A0A246BIE5</accession>
<dbReference type="InterPro" id="IPR055803">
    <property type="entry name" value="DUF7379"/>
</dbReference>
<dbReference type="InterPro" id="IPR029058">
    <property type="entry name" value="AB_hydrolase_fold"/>
</dbReference>
<evidence type="ECO:0000313" key="5">
    <source>
        <dbReference type="Proteomes" id="UP000197208"/>
    </source>
</evidence>
<name>A0A246BIE5_9DEIO</name>
<dbReference type="GO" id="GO:0004197">
    <property type="term" value="F:cysteine-type endopeptidase activity"/>
    <property type="evidence" value="ECO:0007669"/>
    <property type="project" value="InterPro"/>
</dbReference>
<dbReference type="PANTHER" id="PTHR48104:SF30">
    <property type="entry name" value="METACASPASE-1"/>
    <property type="match status" value="1"/>
</dbReference>
<feature type="domain" description="Peptidase C14 caspase" evidence="2">
    <location>
        <begin position="7"/>
        <end position="275"/>
    </location>
</feature>
<keyword evidence="5" id="KW-1185">Reference proteome</keyword>
<organism evidence="4 5">
    <name type="scientific">Deinococcus indicus</name>
    <dbReference type="NCBI Taxonomy" id="223556"/>
    <lineage>
        <taxon>Bacteria</taxon>
        <taxon>Thermotogati</taxon>
        <taxon>Deinococcota</taxon>
        <taxon>Deinococci</taxon>
        <taxon>Deinococcales</taxon>
        <taxon>Deinococcaceae</taxon>
        <taxon>Deinococcus</taxon>
    </lineage>
</organism>
<sequence>MTTAKVYALLVGIDAYAYPTVPPLRGCRNDIQAIHEYLQERAQDSSAFDLHALVLEDGQATYQATVDGFREHLGQAGSDDAVLFYYSGHGAQRPTAPEHLALEPDGRDETLVLYDSRDPGKRDLADKELAELIRQVADKAGHVCVVLDCCHSGSGTRNLYEDGLTVRQAPFDDRPPLAPTFPQQHAADSRQPVTSRASGSGWAELQYGKHVLLAACLSSETAKEVDVDGKHRGAFSAALLGALESVGQFATYRDLIKRASTNVLSLVKRQTPQLEVVGGASFEEGFLGGKLPAKGSYFTLFHHPDHGWVIDGGAVHHVRMNSDVDTTTLAVFALDREPGTWTDLSASLGTATVTRVMPHLSAVSVAFPPETAPDPALTYRAVVTSQPVSALGVWIRDSDGGAGAEFLRAAIENARGAGEASLFVREVKSEAEASFRVSAENGTFTLARLSAEPHVNRLVSEIEGLTEASAREVVARLEHMARWQLTMNLENPTSRLAGSVTMEAFLVTGPPLTPNPTDVRPDPVAPVNELHLRYRDDDPGKAPEFKIRLKNKSGEKLYCALLYLDESYEITNELLQGKWLDKGEEVWALDDQPIQSLVQDDWYTQGITEVHDRVKLIVSTDEFDSTLMTQPELDVRAARLHKGRDEDPRRQGSWDRSLAWLMRSAGSRKLGRSHFADWLVADLRITVVRPLAGQPLPQAGASVALTPNVTLDGHPSLRGQASLTSIPQAARDLNSPALPPALALVQEPDIWQPWSFSTSRNGEAALAALELHSIENPEAVTREQPLTLRVTGMSLEKGQHVLATGWDSETQMYLPLGVGRNEAAEKGGGVTVNLERLPSPINERSLVSAVRILFTKFVATKFGLEYPYPLLRAVKLQDGRLSFSEPHGVTDLVTKADRILLFVHGIIGDSESLARSLTSPLLNLARPYDLVLAFDYESLNDGIAKNAADLKAAMEKVGLTAGHGKTLHVVAHSMGGLVTRYFIEQLGGQQVVGKLVMLGTPNGGSPWTSVQAWASTAVAAGLNLLGTTAWPVTAITGLLGLIEKVDQNLDEMQPGSGILTSLSATADPGVPYVLIVGDALLDAQKRPLLEKLARKLGTETIFVGQQNDIAVSVASAMNLPAERHPAPVKVEPINCDHMSYFRTTVGLEALRNALEPPVPQPAQAEAGYPSNSY</sequence>
<dbReference type="Pfam" id="PF00656">
    <property type="entry name" value="Peptidase_C14"/>
    <property type="match status" value="1"/>
</dbReference>
<reference evidence="4 5" key="1">
    <citation type="submission" date="2017-05" db="EMBL/GenBank/DDBJ databases">
        <title>De novo genome assembly of Deniococcus indicus strain DR1.</title>
        <authorList>
            <person name="Chauhan D."/>
            <person name="Yennamalli R.M."/>
            <person name="Priyadarshini R."/>
        </authorList>
    </citation>
    <scope>NUCLEOTIDE SEQUENCE [LARGE SCALE GENOMIC DNA]</scope>
    <source>
        <strain evidence="4 5">DR1</strain>
    </source>
</reference>
<dbReference type="InterPro" id="IPR011600">
    <property type="entry name" value="Pept_C14_caspase"/>
</dbReference>
<evidence type="ECO:0000259" key="3">
    <source>
        <dbReference type="Pfam" id="PF24096"/>
    </source>
</evidence>
<evidence type="ECO:0000259" key="2">
    <source>
        <dbReference type="Pfam" id="PF00656"/>
    </source>
</evidence>
<dbReference type="Pfam" id="PF24096">
    <property type="entry name" value="DUF7379"/>
    <property type="match status" value="1"/>
</dbReference>
<evidence type="ECO:0000313" key="4">
    <source>
        <dbReference type="EMBL" id="OWL94628.1"/>
    </source>
</evidence>
<dbReference type="Gene3D" id="3.40.50.1820">
    <property type="entry name" value="alpha/beta hydrolase"/>
    <property type="match status" value="1"/>
</dbReference>
<dbReference type="Proteomes" id="UP000197208">
    <property type="component" value="Unassembled WGS sequence"/>
</dbReference>
<dbReference type="GO" id="GO:0006508">
    <property type="term" value="P:proteolysis"/>
    <property type="evidence" value="ECO:0007669"/>
    <property type="project" value="InterPro"/>
</dbReference>
<gene>
    <name evidence="4" type="ORF">CBQ26_15145</name>
</gene>
<dbReference type="AlphaFoldDB" id="A0A246BIE5"/>
<dbReference type="OrthoDB" id="9759662at2"/>
<dbReference type="EMBL" id="NHMK01000023">
    <property type="protein sequence ID" value="OWL94628.1"/>
    <property type="molecule type" value="Genomic_DNA"/>
</dbReference>
<dbReference type="RefSeq" id="WP_088249483.1">
    <property type="nucleotide sequence ID" value="NZ_NHMK01000023.1"/>
</dbReference>
<dbReference type="GO" id="GO:0005737">
    <property type="term" value="C:cytoplasm"/>
    <property type="evidence" value="ECO:0007669"/>
    <property type="project" value="TreeGrafter"/>
</dbReference>
<dbReference type="InterPro" id="IPR050452">
    <property type="entry name" value="Metacaspase"/>
</dbReference>
<dbReference type="Gene3D" id="3.40.50.1460">
    <property type="match status" value="1"/>
</dbReference>
<proteinExistence type="predicted"/>
<evidence type="ECO:0000256" key="1">
    <source>
        <dbReference type="SAM" id="MobiDB-lite"/>
    </source>
</evidence>
<comment type="caution">
    <text evidence="4">The sequence shown here is derived from an EMBL/GenBank/DDBJ whole genome shotgun (WGS) entry which is preliminary data.</text>
</comment>
<protein>
    <submittedName>
        <fullName evidence="4">Uncharacterized protein</fullName>
    </submittedName>
</protein>
<feature type="domain" description="DUF7379" evidence="3">
    <location>
        <begin position="900"/>
        <end position="1026"/>
    </location>
</feature>
<dbReference type="PANTHER" id="PTHR48104">
    <property type="entry name" value="METACASPASE-4"/>
    <property type="match status" value="1"/>
</dbReference>